<feature type="transmembrane region" description="Helical" evidence="6">
    <location>
        <begin position="202"/>
        <end position="220"/>
    </location>
</feature>
<dbReference type="AlphaFoldDB" id="A0A2T2ZTJ2"/>
<feature type="transmembrane region" description="Helical" evidence="6">
    <location>
        <begin position="240"/>
        <end position="258"/>
    </location>
</feature>
<feature type="transmembrane region" description="Helical" evidence="6">
    <location>
        <begin position="43"/>
        <end position="64"/>
    </location>
</feature>
<organism evidence="8 9">
    <name type="scientific">Coniella lustricola</name>
    <dbReference type="NCBI Taxonomy" id="2025994"/>
    <lineage>
        <taxon>Eukaryota</taxon>
        <taxon>Fungi</taxon>
        <taxon>Dikarya</taxon>
        <taxon>Ascomycota</taxon>
        <taxon>Pezizomycotina</taxon>
        <taxon>Sordariomycetes</taxon>
        <taxon>Sordariomycetidae</taxon>
        <taxon>Diaporthales</taxon>
        <taxon>Schizoparmaceae</taxon>
        <taxon>Coniella</taxon>
    </lineage>
</organism>
<evidence type="ECO:0000256" key="2">
    <source>
        <dbReference type="ARBA" id="ARBA00022692"/>
    </source>
</evidence>
<comment type="similarity">
    <text evidence="5">Belongs to the SAT4 family.</text>
</comment>
<feature type="transmembrane region" description="Helical" evidence="6">
    <location>
        <begin position="123"/>
        <end position="146"/>
    </location>
</feature>
<keyword evidence="9" id="KW-1185">Reference proteome</keyword>
<proteinExistence type="inferred from homology"/>
<evidence type="ECO:0000313" key="9">
    <source>
        <dbReference type="Proteomes" id="UP000241462"/>
    </source>
</evidence>
<accession>A0A2T2ZTJ2</accession>
<keyword evidence="3 6" id="KW-1133">Transmembrane helix</keyword>
<dbReference type="InterPro" id="IPR052337">
    <property type="entry name" value="SAT4-like"/>
</dbReference>
<dbReference type="EMBL" id="KZ678719">
    <property type="protein sequence ID" value="PSR76250.1"/>
    <property type="molecule type" value="Genomic_DNA"/>
</dbReference>
<name>A0A2T2ZTJ2_9PEZI</name>
<evidence type="ECO:0000256" key="1">
    <source>
        <dbReference type="ARBA" id="ARBA00004141"/>
    </source>
</evidence>
<protein>
    <recommendedName>
        <fullName evidence="7">Rhodopsin domain-containing protein</fullName>
    </recommendedName>
</protein>
<sequence>MQPGGNSSGLMAVAIIAIVLGTISVALRLYTRRCVLKQIWLDDYFAVASWACLIAVTVSNFHSISTGLGSHMDEIPSSVLPAFLKDLWLGLVIYNIALVFLKLTLFFQFYRIIRSTSWHGLKIFNIVVMCLIAGWQGAQVFVQIFACVPVERSWDSTVEGTCQSINVTRTMNIVGNIVTDFIILLLPLPTIWRLSLPKRTKYAVMGIFSLGFFTCIVSILRGTLNSDETGGDVSWDSVSVIAWTTAELLTGVVIASLSTMRPLISRYLPGFSMTGSSRQITGTAGASYGLQQLTNKTAMSRADSKSAIMSRSSRFSKNGWMDLNESDREDMAPSRQGNADLATMDTAQLESGLNHVHGNIRVTTEWSVSDGK</sequence>
<keyword evidence="4 6" id="KW-0472">Membrane</keyword>
<evidence type="ECO:0000256" key="6">
    <source>
        <dbReference type="SAM" id="Phobius"/>
    </source>
</evidence>
<dbReference type="PANTHER" id="PTHR33048">
    <property type="entry name" value="PTH11-LIKE INTEGRAL MEMBRANE PROTEIN (AFU_ORTHOLOGUE AFUA_5G11245)"/>
    <property type="match status" value="1"/>
</dbReference>
<keyword evidence="2 6" id="KW-0812">Transmembrane</keyword>
<evidence type="ECO:0000313" key="8">
    <source>
        <dbReference type="EMBL" id="PSR76250.1"/>
    </source>
</evidence>
<feature type="domain" description="Rhodopsin" evidence="7">
    <location>
        <begin position="27"/>
        <end position="266"/>
    </location>
</feature>
<feature type="transmembrane region" description="Helical" evidence="6">
    <location>
        <begin position="12"/>
        <end position="31"/>
    </location>
</feature>
<comment type="subcellular location">
    <subcellularLocation>
        <location evidence="1">Membrane</location>
        <topology evidence="1">Multi-pass membrane protein</topology>
    </subcellularLocation>
</comment>
<dbReference type="GO" id="GO:0016020">
    <property type="term" value="C:membrane"/>
    <property type="evidence" value="ECO:0007669"/>
    <property type="project" value="UniProtKB-SubCell"/>
</dbReference>
<dbReference type="PANTHER" id="PTHR33048:SF47">
    <property type="entry name" value="INTEGRAL MEMBRANE PROTEIN-RELATED"/>
    <property type="match status" value="1"/>
</dbReference>
<evidence type="ECO:0000256" key="3">
    <source>
        <dbReference type="ARBA" id="ARBA00022989"/>
    </source>
</evidence>
<feature type="transmembrane region" description="Helical" evidence="6">
    <location>
        <begin position="87"/>
        <end position="111"/>
    </location>
</feature>
<dbReference type="Pfam" id="PF20684">
    <property type="entry name" value="Fung_rhodopsin"/>
    <property type="match status" value="1"/>
</dbReference>
<evidence type="ECO:0000256" key="4">
    <source>
        <dbReference type="ARBA" id="ARBA00023136"/>
    </source>
</evidence>
<evidence type="ECO:0000259" key="7">
    <source>
        <dbReference type="Pfam" id="PF20684"/>
    </source>
</evidence>
<dbReference type="InParanoid" id="A0A2T2ZTJ2"/>
<evidence type="ECO:0000256" key="5">
    <source>
        <dbReference type="ARBA" id="ARBA00038359"/>
    </source>
</evidence>
<dbReference type="InterPro" id="IPR049326">
    <property type="entry name" value="Rhodopsin_dom_fungi"/>
</dbReference>
<dbReference type="STRING" id="2025994.A0A2T2ZTJ2"/>
<reference evidence="8 9" key="1">
    <citation type="journal article" date="2018" name="Mycol. Prog.">
        <title>Coniella lustricola, a new species from submerged detritus.</title>
        <authorList>
            <person name="Raudabaugh D.B."/>
            <person name="Iturriaga T."/>
            <person name="Carver A."/>
            <person name="Mondo S."/>
            <person name="Pangilinan J."/>
            <person name="Lipzen A."/>
            <person name="He G."/>
            <person name="Amirebrahimi M."/>
            <person name="Grigoriev I.V."/>
            <person name="Miller A.N."/>
        </authorList>
    </citation>
    <scope>NUCLEOTIDE SEQUENCE [LARGE SCALE GENOMIC DNA]</scope>
    <source>
        <strain evidence="8 9">B22-T-1</strain>
    </source>
</reference>
<dbReference type="OrthoDB" id="3648173at2759"/>
<feature type="transmembrane region" description="Helical" evidence="6">
    <location>
        <begin position="173"/>
        <end position="195"/>
    </location>
</feature>
<dbReference type="Proteomes" id="UP000241462">
    <property type="component" value="Unassembled WGS sequence"/>
</dbReference>
<gene>
    <name evidence="8" type="ORF">BD289DRAFT_177500</name>
</gene>